<organism evidence="2 3">
    <name type="scientific">Rhizobium mesoamericanum STM3625</name>
    <dbReference type="NCBI Taxonomy" id="1211777"/>
    <lineage>
        <taxon>Bacteria</taxon>
        <taxon>Pseudomonadati</taxon>
        <taxon>Pseudomonadota</taxon>
        <taxon>Alphaproteobacteria</taxon>
        <taxon>Hyphomicrobiales</taxon>
        <taxon>Rhizobiaceae</taxon>
        <taxon>Rhizobium/Agrobacterium group</taxon>
        <taxon>Rhizobium</taxon>
    </lineage>
</organism>
<dbReference type="Proteomes" id="UP000009319">
    <property type="component" value="Unassembled WGS sequence"/>
</dbReference>
<dbReference type="HOGENOM" id="CLU_756206_0_0_5"/>
<evidence type="ECO:0000259" key="1">
    <source>
        <dbReference type="Pfam" id="PF14280"/>
    </source>
</evidence>
<dbReference type="InterPro" id="IPR025375">
    <property type="entry name" value="DUF4365"/>
</dbReference>
<dbReference type="eggNOG" id="ENOG5033NND">
    <property type="taxonomic scope" value="Bacteria"/>
</dbReference>
<protein>
    <recommendedName>
        <fullName evidence="1">DUF4365 domain-containing protein</fullName>
    </recommendedName>
</protein>
<sequence length="366" mass="40982">MGFIFRDQTSADYGVDATIEVTRTTDTGKRVATGRLIAVQVKSGDCAVRRTRYGYTLYCSRSHANYWLRHSLPVIVVYSHPKTERLFWTHITETSLRQTPKGFAIDFDDASELTVASEDLTKIAETGEFAPVVERSALLIPFDEGLGITISDEELGIACLEIAKSTNGSEIPSIEVELVGQAELIASIDAIRDMFAPTVDQRREALIRETILDRYERKAAQLKRAIEWFLKDPKLSRFIGFEDRKLAVAVRNLAGYFTYSHSNEAGTTALVAWPAVGRYEPSVVFDVSKAQMDDLYARSNMMKEIIKMGDAGGVVAFEVGEDAFVTRFLPALVRYLMNYADRMQIPDEDVLQCIGVEPDLWLLGLH</sequence>
<comment type="caution">
    <text evidence="2">The sequence shown here is derived from an EMBL/GenBank/DDBJ whole genome shotgun (WGS) entry which is preliminary data.</text>
</comment>
<proteinExistence type="predicted"/>
<feature type="domain" description="DUF4365" evidence="1">
    <location>
        <begin position="1"/>
        <end position="118"/>
    </location>
</feature>
<name>K0PWA5_9HYPH</name>
<dbReference type="Pfam" id="PF14280">
    <property type="entry name" value="DUF4365"/>
    <property type="match status" value="1"/>
</dbReference>
<keyword evidence="3" id="KW-1185">Reference proteome</keyword>
<dbReference type="EMBL" id="CANI01000034">
    <property type="protein sequence ID" value="CCM78043.1"/>
    <property type="molecule type" value="Genomic_DNA"/>
</dbReference>
<dbReference type="AlphaFoldDB" id="K0PWA5"/>
<reference evidence="2 3" key="1">
    <citation type="journal article" date="2013" name="Genome Announc.">
        <title>Draft Genome Sequence of Rhizobium mesoamericanum STM3625, a Nitrogen-Fixing Symbiont of Mimosa pudica Isolated in French Guiana (South America).</title>
        <authorList>
            <person name="Moulin L."/>
            <person name="Mornico D."/>
            <person name="Melkonian R."/>
            <person name="Klonowska A."/>
        </authorList>
    </citation>
    <scope>NUCLEOTIDE SEQUENCE [LARGE SCALE GENOMIC DNA]</scope>
    <source>
        <strain evidence="2 3">STM3625</strain>
    </source>
</reference>
<evidence type="ECO:0000313" key="2">
    <source>
        <dbReference type="EMBL" id="CCM78043.1"/>
    </source>
</evidence>
<gene>
    <name evidence="2" type="ORF">BN77_1018</name>
</gene>
<evidence type="ECO:0000313" key="3">
    <source>
        <dbReference type="Proteomes" id="UP000009319"/>
    </source>
</evidence>
<accession>K0PWA5</accession>